<organism evidence="1 3">
    <name type="scientific">Formosa algae</name>
    <dbReference type="NCBI Taxonomy" id="225843"/>
    <lineage>
        <taxon>Bacteria</taxon>
        <taxon>Pseudomonadati</taxon>
        <taxon>Bacteroidota</taxon>
        <taxon>Flavobacteriia</taxon>
        <taxon>Flavobacteriales</taxon>
        <taxon>Flavobacteriaceae</taxon>
        <taxon>Formosa</taxon>
    </lineage>
</organism>
<evidence type="ECO:0000313" key="4">
    <source>
        <dbReference type="Proteomes" id="UP001231587"/>
    </source>
</evidence>
<dbReference type="RefSeq" id="WP_057779962.1">
    <property type="nucleotide sequence ID" value="NZ_JAGGJQ010000007.1"/>
</dbReference>
<protein>
    <submittedName>
        <fullName evidence="1">Uncharacterized protein</fullName>
    </submittedName>
</protein>
<reference evidence="1" key="1">
    <citation type="submission" date="2021-03" db="EMBL/GenBank/DDBJ databases">
        <title>Genomic Encyclopedia of Type Strains, Phase IV (KMG-IV): sequencing the most valuable type-strain genomes for metagenomic binning, comparative biology and taxonomic classification.</title>
        <authorList>
            <person name="Goeker M."/>
        </authorList>
    </citation>
    <scope>NUCLEOTIDE SEQUENCE</scope>
    <source>
        <strain evidence="1">DSM 15523</strain>
        <strain evidence="2 4">DSM 16476</strain>
    </source>
</reference>
<name>A0A9X1CC02_9FLAO</name>
<dbReference type="AlphaFoldDB" id="A0A9X1CC02"/>
<accession>A0A9X1CC02</accession>
<dbReference type="Proteomes" id="UP001231587">
    <property type="component" value="Unassembled WGS sequence"/>
</dbReference>
<comment type="caution">
    <text evidence="1">The sequence shown here is derived from an EMBL/GenBank/DDBJ whole genome shotgun (WGS) entry which is preliminary data.</text>
</comment>
<dbReference type="EMBL" id="JAGGJQ010000007">
    <property type="protein sequence ID" value="MBP1840572.1"/>
    <property type="molecule type" value="Genomic_DNA"/>
</dbReference>
<evidence type="ECO:0000313" key="1">
    <source>
        <dbReference type="EMBL" id="MBP1840572.1"/>
    </source>
</evidence>
<dbReference type="Proteomes" id="UP001138672">
    <property type="component" value="Unassembled WGS sequence"/>
</dbReference>
<evidence type="ECO:0000313" key="3">
    <source>
        <dbReference type="Proteomes" id="UP001138672"/>
    </source>
</evidence>
<gene>
    <name evidence="1" type="ORF">J2Z56_002502</name>
    <name evidence="2" type="ORF">J2Z57_002467</name>
</gene>
<evidence type="ECO:0000313" key="2">
    <source>
        <dbReference type="EMBL" id="MDQ0336015.1"/>
    </source>
</evidence>
<keyword evidence="4" id="KW-1185">Reference proteome</keyword>
<sequence length="107" mass="12222">MNIENIQTQLATQIMNHHKTWSNLLVNLELGNEASSYWDVTLEPTNISVELNNTFFTFKNAEFRFDINSGVSYGDDVSIFTKQVSGKGSYQFIDDKTIHLTELKIEA</sequence>
<dbReference type="OrthoDB" id="1442019at2"/>
<dbReference type="EMBL" id="JAUSUU010000007">
    <property type="protein sequence ID" value="MDQ0336015.1"/>
    <property type="molecule type" value="Genomic_DNA"/>
</dbReference>
<proteinExistence type="predicted"/>